<evidence type="ECO:0000259" key="2">
    <source>
        <dbReference type="Pfam" id="PF13439"/>
    </source>
</evidence>
<dbReference type="CDD" id="cd03814">
    <property type="entry name" value="GT4-like"/>
    <property type="match status" value="1"/>
</dbReference>
<reference evidence="4" key="1">
    <citation type="submission" date="2016-10" db="EMBL/GenBank/DDBJ databases">
        <authorList>
            <person name="Varghese N."/>
            <person name="Submissions S."/>
        </authorList>
    </citation>
    <scope>NUCLEOTIDE SEQUENCE [LARGE SCALE GENOMIC DNA]</scope>
    <source>
        <strain evidence="4">CGMCC 1.3704</strain>
    </source>
</reference>
<dbReference type="GO" id="GO:0016758">
    <property type="term" value="F:hexosyltransferase activity"/>
    <property type="evidence" value="ECO:0007669"/>
    <property type="project" value="TreeGrafter"/>
</dbReference>
<sequence>MKVAIFTDTYEPQVNGVAKTLKRWTDFLEKQDVTYRLFAPDTSDQQDYSESIRRFFSLPFWLYPECRLALFKVSEIKNELEAFQPDLIHIVTPFTIGLAGLYYGKKMNIPIVGSYHTHFDQYLDYYKLSFLSPFFWKYMRWFHQSFRKTFVPSIQTKKELEQQGFPNIALWKRGVDSEQFQPVVTNSMKNDIFPFSAPYLLTYVGRLAPEKGLDILMEVSRRIPPHLNEHIHWLLVGNGPMYGQLRKQAPANMTFTGYISGTVLSQIYARSTLFIFPSKTETFGNVVLEALASGTPAIVSKAGGVQEIVDNEKTGILCEPDHPQAFSEAVIHLLSNPVKLTNMSKNARQEALGRSWEEVFKKLLLDYESVLGNETITTNQ</sequence>
<dbReference type="RefSeq" id="WP_075036800.1">
    <property type="nucleotide sequence ID" value="NZ_FOSB01000006.1"/>
</dbReference>
<dbReference type="Proteomes" id="UP000183557">
    <property type="component" value="Unassembled WGS sequence"/>
</dbReference>
<dbReference type="PANTHER" id="PTHR45947:SF3">
    <property type="entry name" value="SULFOQUINOVOSYL TRANSFERASE SQD2"/>
    <property type="match status" value="1"/>
</dbReference>
<dbReference type="OrthoDB" id="9802525at2"/>
<accession>A0A1I3W533</accession>
<dbReference type="Gene3D" id="3.40.50.2000">
    <property type="entry name" value="Glycogen Phosphorylase B"/>
    <property type="match status" value="2"/>
</dbReference>
<dbReference type="AlphaFoldDB" id="A0A1I3W533"/>
<dbReference type="PANTHER" id="PTHR45947">
    <property type="entry name" value="SULFOQUINOVOSYL TRANSFERASE SQD2"/>
    <property type="match status" value="1"/>
</dbReference>
<proteinExistence type="predicted"/>
<protein>
    <submittedName>
        <fullName evidence="3">Glycosyltransferase involved in cell wall bisynthesis</fullName>
    </submittedName>
</protein>
<keyword evidence="4" id="KW-1185">Reference proteome</keyword>
<dbReference type="Pfam" id="PF13439">
    <property type="entry name" value="Glyco_transf_4"/>
    <property type="match status" value="1"/>
</dbReference>
<gene>
    <name evidence="3" type="ORF">SAMN04487936_106193</name>
</gene>
<organism evidence="3 4">
    <name type="scientific">Halobacillus dabanensis</name>
    <dbReference type="NCBI Taxonomy" id="240302"/>
    <lineage>
        <taxon>Bacteria</taxon>
        <taxon>Bacillati</taxon>
        <taxon>Bacillota</taxon>
        <taxon>Bacilli</taxon>
        <taxon>Bacillales</taxon>
        <taxon>Bacillaceae</taxon>
        <taxon>Halobacillus</taxon>
    </lineage>
</organism>
<dbReference type="EMBL" id="FOSB01000006">
    <property type="protein sequence ID" value="SFK02550.1"/>
    <property type="molecule type" value="Genomic_DNA"/>
</dbReference>
<keyword evidence="3" id="KW-0808">Transferase</keyword>
<evidence type="ECO:0000313" key="4">
    <source>
        <dbReference type="Proteomes" id="UP000183557"/>
    </source>
</evidence>
<dbReference type="InterPro" id="IPR050194">
    <property type="entry name" value="Glycosyltransferase_grp1"/>
</dbReference>
<dbReference type="InterPro" id="IPR028098">
    <property type="entry name" value="Glyco_trans_4-like_N"/>
</dbReference>
<feature type="domain" description="Glycosyltransferase subfamily 4-like N-terminal" evidence="2">
    <location>
        <begin position="14"/>
        <end position="178"/>
    </location>
</feature>
<evidence type="ECO:0000259" key="1">
    <source>
        <dbReference type="Pfam" id="PF00534"/>
    </source>
</evidence>
<name>A0A1I3W533_HALDA</name>
<dbReference type="Pfam" id="PF00534">
    <property type="entry name" value="Glycos_transf_1"/>
    <property type="match status" value="1"/>
</dbReference>
<dbReference type="SUPFAM" id="SSF53756">
    <property type="entry name" value="UDP-Glycosyltransferase/glycogen phosphorylase"/>
    <property type="match status" value="1"/>
</dbReference>
<dbReference type="InterPro" id="IPR001296">
    <property type="entry name" value="Glyco_trans_1"/>
</dbReference>
<feature type="domain" description="Glycosyl transferase family 1" evidence="1">
    <location>
        <begin position="196"/>
        <end position="349"/>
    </location>
</feature>
<evidence type="ECO:0000313" key="3">
    <source>
        <dbReference type="EMBL" id="SFK02550.1"/>
    </source>
</evidence>